<dbReference type="Pfam" id="PF13440">
    <property type="entry name" value="Polysacc_synt_3"/>
    <property type="match status" value="1"/>
</dbReference>
<name>A0A1B1AIH8_9PROT</name>
<evidence type="ECO:0000256" key="5">
    <source>
        <dbReference type="ARBA" id="ARBA00022989"/>
    </source>
</evidence>
<keyword evidence="4 7" id="KW-0812">Transmembrane</keyword>
<comment type="subcellular location">
    <subcellularLocation>
        <location evidence="1">Cell membrane</location>
        <topology evidence="1">Multi-pass membrane protein</topology>
    </subcellularLocation>
</comment>
<evidence type="ECO:0000256" key="2">
    <source>
        <dbReference type="ARBA" id="ARBA00007430"/>
    </source>
</evidence>
<dbReference type="OrthoDB" id="7605542at2"/>
<gene>
    <name evidence="8" type="ORF">ATE48_10525</name>
</gene>
<accession>A0A1B1AIH8</accession>
<evidence type="ECO:0000256" key="7">
    <source>
        <dbReference type="SAM" id="Phobius"/>
    </source>
</evidence>
<feature type="transmembrane region" description="Helical" evidence="7">
    <location>
        <begin position="330"/>
        <end position="346"/>
    </location>
</feature>
<feature type="transmembrane region" description="Helical" evidence="7">
    <location>
        <begin position="181"/>
        <end position="203"/>
    </location>
</feature>
<feature type="transmembrane region" description="Helical" evidence="7">
    <location>
        <begin position="154"/>
        <end position="175"/>
    </location>
</feature>
<sequence>MSGSDPIFEPRAGSMQTHAINGALAIGIAQLIKLPFQIGSLIVLPRLLQPIDYGIYAMIDPIVAIAALILNFGISQALIQAPALQRNQVAGIFWITVIASCAAGALMLASSPLVASLYHEPRVALVAAVSSLFLIFTGFTNVHESLLNRKMKFAWVAMISAVGMALGFGVSLIAAYLGAGYWSLALGFAAQQVVSLVGCWLGVGWIPREKPSFAGLFNFYKFGGPVMLADLATVTSREADSMLIGRYVGAAALGNYDRGNKLAIVPIQRINTVLQQLLLPILSRLNEEGERYRYAYLRIIRQLMLYITPGVVAVGVTAPTLVPFVIGEQWAPAAPIFAWLTLAALHRPVSMTMDMLFISQARTRDYMIWSAFSTITSLISFVIGLRWGVVGVAAAFGISDLLLRMPALWWWVSRRGPIRMADLYLSAAPFAAGSTVAFAIVSGLQRIAFPGVFQQLAASAIAAYVVAWGTIALFKRGRSTMADSVRLVRSELPRLLRGKRAA</sequence>
<feature type="transmembrane region" description="Helical" evidence="7">
    <location>
        <begin position="456"/>
        <end position="474"/>
    </location>
</feature>
<evidence type="ECO:0000256" key="3">
    <source>
        <dbReference type="ARBA" id="ARBA00022475"/>
    </source>
</evidence>
<evidence type="ECO:0000256" key="6">
    <source>
        <dbReference type="ARBA" id="ARBA00023136"/>
    </source>
</evidence>
<reference evidence="8 9" key="1">
    <citation type="submission" date="2015-11" db="EMBL/GenBank/DDBJ databases">
        <title>Whole-Genome Sequence of Candidatus Oderbacter manganicum from the National Park Lower Oder Valley, Germany.</title>
        <authorList>
            <person name="Braun B."/>
            <person name="Liere K."/>
            <person name="Szewzyk U."/>
        </authorList>
    </citation>
    <scope>NUCLEOTIDE SEQUENCE [LARGE SCALE GENOMIC DNA]</scope>
    <source>
        <strain evidence="8 9">OTSz_A_272</strain>
    </source>
</reference>
<feature type="transmembrane region" description="Helical" evidence="7">
    <location>
        <begin position="55"/>
        <end position="79"/>
    </location>
</feature>
<dbReference type="STRING" id="1759059.ATE48_10525"/>
<dbReference type="GO" id="GO:0005886">
    <property type="term" value="C:plasma membrane"/>
    <property type="evidence" value="ECO:0007669"/>
    <property type="project" value="UniProtKB-SubCell"/>
</dbReference>
<comment type="similarity">
    <text evidence="2">Belongs to the polysaccharide synthase family.</text>
</comment>
<proteinExistence type="inferred from homology"/>
<keyword evidence="6 7" id="KW-0472">Membrane</keyword>
<feature type="transmembrane region" description="Helical" evidence="7">
    <location>
        <begin position="20"/>
        <end position="43"/>
    </location>
</feature>
<dbReference type="EMBL" id="CP013244">
    <property type="protein sequence ID" value="ANP46320.1"/>
    <property type="molecule type" value="Genomic_DNA"/>
</dbReference>
<dbReference type="InterPro" id="IPR050833">
    <property type="entry name" value="Poly_Biosynth_Transport"/>
</dbReference>
<evidence type="ECO:0000256" key="1">
    <source>
        <dbReference type="ARBA" id="ARBA00004651"/>
    </source>
</evidence>
<evidence type="ECO:0000313" key="9">
    <source>
        <dbReference type="Proteomes" id="UP000092498"/>
    </source>
</evidence>
<dbReference type="InParanoid" id="A0A1B1AIH8"/>
<dbReference type="KEGG" id="cbot:ATE48_10525"/>
<dbReference type="FunCoup" id="A0A1B1AIH8">
    <property type="interactions" value="104"/>
</dbReference>
<feature type="transmembrane region" description="Helical" evidence="7">
    <location>
        <begin position="389"/>
        <end position="411"/>
    </location>
</feature>
<dbReference type="AlphaFoldDB" id="A0A1B1AIH8"/>
<feature type="transmembrane region" description="Helical" evidence="7">
    <location>
        <begin position="366"/>
        <end position="383"/>
    </location>
</feature>
<evidence type="ECO:0008006" key="10">
    <source>
        <dbReference type="Google" id="ProtNLM"/>
    </source>
</evidence>
<feature type="transmembrane region" description="Helical" evidence="7">
    <location>
        <begin position="123"/>
        <end position="142"/>
    </location>
</feature>
<dbReference type="PANTHER" id="PTHR30250">
    <property type="entry name" value="PST FAMILY PREDICTED COLANIC ACID TRANSPORTER"/>
    <property type="match status" value="1"/>
</dbReference>
<evidence type="ECO:0000256" key="4">
    <source>
        <dbReference type="ARBA" id="ARBA00022692"/>
    </source>
</evidence>
<evidence type="ECO:0000313" key="8">
    <source>
        <dbReference type="EMBL" id="ANP46320.1"/>
    </source>
</evidence>
<feature type="transmembrane region" description="Helical" evidence="7">
    <location>
        <begin position="303"/>
        <end position="324"/>
    </location>
</feature>
<keyword evidence="3" id="KW-1003">Cell membrane</keyword>
<dbReference type="Proteomes" id="UP000092498">
    <property type="component" value="Chromosome"/>
</dbReference>
<feature type="transmembrane region" description="Helical" evidence="7">
    <location>
        <begin position="423"/>
        <end position="444"/>
    </location>
</feature>
<organism evidence="8 9">
    <name type="scientific">Candidatus Viadribacter manganicus</name>
    <dbReference type="NCBI Taxonomy" id="1759059"/>
    <lineage>
        <taxon>Bacteria</taxon>
        <taxon>Pseudomonadati</taxon>
        <taxon>Pseudomonadota</taxon>
        <taxon>Alphaproteobacteria</taxon>
        <taxon>Hyphomonadales</taxon>
        <taxon>Hyphomonadaceae</taxon>
        <taxon>Candidatus Viadribacter</taxon>
    </lineage>
</organism>
<keyword evidence="5 7" id="KW-1133">Transmembrane helix</keyword>
<dbReference type="PANTHER" id="PTHR30250:SF10">
    <property type="entry name" value="LIPOPOLYSACCHARIDE BIOSYNTHESIS PROTEIN WZXC"/>
    <property type="match status" value="1"/>
</dbReference>
<keyword evidence="9" id="KW-1185">Reference proteome</keyword>
<feature type="transmembrane region" description="Helical" evidence="7">
    <location>
        <begin position="91"/>
        <end position="111"/>
    </location>
</feature>
<dbReference type="CDD" id="cd13127">
    <property type="entry name" value="MATE_tuaB_like"/>
    <property type="match status" value="1"/>
</dbReference>
<protein>
    <recommendedName>
        <fullName evidence="10">Polysaccharide biosynthesis protein C-terminal domain-containing protein</fullName>
    </recommendedName>
</protein>